<keyword evidence="7" id="KW-1185">Reference proteome</keyword>
<sequence>MNLNDFKIFEAVANHGSFTKAAEAMFTVQSNVTARIKNLEEEFDAALFSRTSRKVVLTQAGEKLMIYSKKLNHLLEEAKQAIGKNDVVKGQIRVGALETMMATKGPEMVNDLADDFPYVEMEFRSDTRENLINEVLNYRLDAAFIPAPIDIPELEQFKFKTEEIVAVVPTNCKSLDDLLLHNPVKAIVFDQGCVYRARLDSWLVSKGIYNYHKTEMNSIEGVVNFIESGIGFSVLPKEIITTFYSNRKIKTFALPKELGVMTTVLIYKKDIPLSPALKAFLSLFDFLK</sequence>
<dbReference type="Pfam" id="PF03466">
    <property type="entry name" value="LysR_substrate"/>
    <property type="match status" value="1"/>
</dbReference>
<evidence type="ECO:0000259" key="5">
    <source>
        <dbReference type="PROSITE" id="PS50931"/>
    </source>
</evidence>
<evidence type="ECO:0000313" key="7">
    <source>
        <dbReference type="Proteomes" id="UP001073122"/>
    </source>
</evidence>
<evidence type="ECO:0000256" key="4">
    <source>
        <dbReference type="ARBA" id="ARBA00023163"/>
    </source>
</evidence>
<keyword evidence="2" id="KW-0805">Transcription regulation</keyword>
<proteinExistence type="inferred from homology"/>
<dbReference type="Gene3D" id="3.40.190.290">
    <property type="match status" value="1"/>
</dbReference>
<dbReference type="Proteomes" id="UP001073122">
    <property type="component" value="Unassembled WGS sequence"/>
</dbReference>
<evidence type="ECO:0000256" key="3">
    <source>
        <dbReference type="ARBA" id="ARBA00023125"/>
    </source>
</evidence>
<dbReference type="SUPFAM" id="SSF46785">
    <property type="entry name" value="Winged helix' DNA-binding domain"/>
    <property type="match status" value="1"/>
</dbReference>
<dbReference type="RefSeq" id="WP_267267608.1">
    <property type="nucleotide sequence ID" value="NZ_JAOVZW010000033.1"/>
</dbReference>
<comment type="caution">
    <text evidence="6">The sequence shown here is derived from an EMBL/GenBank/DDBJ whole genome shotgun (WGS) entry which is preliminary data.</text>
</comment>
<dbReference type="EMBL" id="JAOVZW010000033">
    <property type="protein sequence ID" value="MCX8526378.1"/>
    <property type="molecule type" value="Genomic_DNA"/>
</dbReference>
<dbReference type="SUPFAM" id="SSF53850">
    <property type="entry name" value="Periplasmic binding protein-like II"/>
    <property type="match status" value="1"/>
</dbReference>
<evidence type="ECO:0000313" key="6">
    <source>
        <dbReference type="EMBL" id="MCX8526378.1"/>
    </source>
</evidence>
<dbReference type="PANTHER" id="PTHR30126">
    <property type="entry name" value="HTH-TYPE TRANSCRIPTIONAL REGULATOR"/>
    <property type="match status" value="1"/>
</dbReference>
<feature type="domain" description="HTH lysR-type" evidence="5">
    <location>
        <begin position="1"/>
        <end position="58"/>
    </location>
</feature>
<dbReference type="InterPro" id="IPR036388">
    <property type="entry name" value="WH-like_DNA-bd_sf"/>
</dbReference>
<dbReference type="Gene3D" id="1.10.10.10">
    <property type="entry name" value="Winged helix-like DNA-binding domain superfamily/Winged helix DNA-binding domain"/>
    <property type="match status" value="1"/>
</dbReference>
<dbReference type="Pfam" id="PF00126">
    <property type="entry name" value="HTH_1"/>
    <property type="match status" value="1"/>
</dbReference>
<dbReference type="InterPro" id="IPR000847">
    <property type="entry name" value="LysR_HTH_N"/>
</dbReference>
<evidence type="ECO:0000256" key="2">
    <source>
        <dbReference type="ARBA" id="ARBA00023015"/>
    </source>
</evidence>
<comment type="similarity">
    <text evidence="1">Belongs to the LysR transcriptional regulatory family.</text>
</comment>
<dbReference type="PROSITE" id="PS50931">
    <property type="entry name" value="HTH_LYSR"/>
    <property type="match status" value="1"/>
</dbReference>
<dbReference type="PRINTS" id="PR00039">
    <property type="entry name" value="HTHLYSR"/>
</dbReference>
<gene>
    <name evidence="6" type="ORF">OF897_20890</name>
</gene>
<dbReference type="PANTHER" id="PTHR30126:SF40">
    <property type="entry name" value="HTH-TYPE TRANSCRIPTIONAL REGULATOR GLTR"/>
    <property type="match status" value="1"/>
</dbReference>
<keyword evidence="4" id="KW-0804">Transcription</keyword>
<keyword evidence="3" id="KW-0238">DNA-binding</keyword>
<accession>A0ABT3XXK1</accession>
<reference evidence="6" key="1">
    <citation type="submission" date="2022-10" db="EMBL/GenBank/DDBJ databases">
        <title>Chryseobacterium sp. nov., a novel bacterial species.</title>
        <authorList>
            <person name="Cao Y."/>
        </authorList>
    </citation>
    <scope>NUCLEOTIDE SEQUENCE</scope>
    <source>
        <strain evidence="6">CCTCC AB2015118</strain>
    </source>
</reference>
<protein>
    <submittedName>
        <fullName evidence="6">LysR family transcriptional regulator</fullName>
    </submittedName>
</protein>
<dbReference type="InterPro" id="IPR005119">
    <property type="entry name" value="LysR_subst-bd"/>
</dbReference>
<evidence type="ECO:0000256" key="1">
    <source>
        <dbReference type="ARBA" id="ARBA00009437"/>
    </source>
</evidence>
<organism evidence="6 7">
    <name type="scientific">Chryseobacterium formosus</name>
    <dbReference type="NCBI Taxonomy" id="1537363"/>
    <lineage>
        <taxon>Bacteria</taxon>
        <taxon>Pseudomonadati</taxon>
        <taxon>Bacteroidota</taxon>
        <taxon>Flavobacteriia</taxon>
        <taxon>Flavobacteriales</taxon>
        <taxon>Weeksellaceae</taxon>
        <taxon>Chryseobacterium group</taxon>
        <taxon>Chryseobacterium</taxon>
    </lineage>
</organism>
<name>A0ABT3XXK1_9FLAO</name>
<dbReference type="InterPro" id="IPR036390">
    <property type="entry name" value="WH_DNA-bd_sf"/>
</dbReference>